<reference evidence="1" key="1">
    <citation type="journal article" date="2023" name="Mol. Phylogenet. Evol.">
        <title>Genome-scale phylogeny and comparative genomics of the fungal order Sordariales.</title>
        <authorList>
            <person name="Hensen N."/>
            <person name="Bonometti L."/>
            <person name="Westerberg I."/>
            <person name="Brannstrom I.O."/>
            <person name="Guillou S."/>
            <person name="Cros-Aarteil S."/>
            <person name="Calhoun S."/>
            <person name="Haridas S."/>
            <person name="Kuo A."/>
            <person name="Mondo S."/>
            <person name="Pangilinan J."/>
            <person name="Riley R."/>
            <person name="LaButti K."/>
            <person name="Andreopoulos B."/>
            <person name="Lipzen A."/>
            <person name="Chen C."/>
            <person name="Yan M."/>
            <person name="Daum C."/>
            <person name="Ng V."/>
            <person name="Clum A."/>
            <person name="Steindorff A."/>
            <person name="Ohm R.A."/>
            <person name="Martin F."/>
            <person name="Silar P."/>
            <person name="Natvig D.O."/>
            <person name="Lalanne C."/>
            <person name="Gautier V."/>
            <person name="Ament-Velasquez S.L."/>
            <person name="Kruys A."/>
            <person name="Hutchinson M.I."/>
            <person name="Powell A.J."/>
            <person name="Barry K."/>
            <person name="Miller A.N."/>
            <person name="Grigoriev I.V."/>
            <person name="Debuchy R."/>
            <person name="Gladieux P."/>
            <person name="Hiltunen Thoren M."/>
            <person name="Johannesson H."/>
        </authorList>
    </citation>
    <scope>NUCLEOTIDE SEQUENCE</scope>
    <source>
        <strain evidence="1">CBS 123565</strain>
    </source>
</reference>
<dbReference type="AlphaFoldDB" id="A0AAN6UN42"/>
<reference evidence="1" key="2">
    <citation type="submission" date="2023-05" db="EMBL/GenBank/DDBJ databases">
        <authorList>
            <consortium name="Lawrence Berkeley National Laboratory"/>
            <person name="Steindorff A."/>
            <person name="Hensen N."/>
            <person name="Bonometti L."/>
            <person name="Westerberg I."/>
            <person name="Brannstrom I.O."/>
            <person name="Guillou S."/>
            <person name="Cros-Aarteil S."/>
            <person name="Calhoun S."/>
            <person name="Haridas S."/>
            <person name="Kuo A."/>
            <person name="Mondo S."/>
            <person name="Pangilinan J."/>
            <person name="Riley R."/>
            <person name="Labutti K."/>
            <person name="Andreopoulos B."/>
            <person name="Lipzen A."/>
            <person name="Chen C."/>
            <person name="Yanf M."/>
            <person name="Daum C."/>
            <person name="Ng V."/>
            <person name="Clum A."/>
            <person name="Ohm R."/>
            <person name="Martin F."/>
            <person name="Silar P."/>
            <person name="Natvig D."/>
            <person name="Lalanne C."/>
            <person name="Gautier V."/>
            <person name="Ament-Velasquez S.L."/>
            <person name="Kruys A."/>
            <person name="Hutchinson M.I."/>
            <person name="Powell A.J."/>
            <person name="Barry K."/>
            <person name="Miller A.N."/>
            <person name="Grigoriev I.V."/>
            <person name="Debuchy R."/>
            <person name="Gladieux P."/>
            <person name="Thoren M.H."/>
            <person name="Johannesson H."/>
        </authorList>
    </citation>
    <scope>NUCLEOTIDE SEQUENCE</scope>
    <source>
        <strain evidence="1">CBS 123565</strain>
    </source>
</reference>
<sequence length="76" mass="8513">MSGGILSVLVEKHVMAALSPVRCVIMACISILHAQTPAWMQRAADISKKPGILSSRHTSQRSLHWDMKDKQFPFHM</sequence>
<gene>
    <name evidence="1" type="ORF">BT67DRAFT_230674</name>
</gene>
<evidence type="ECO:0000313" key="2">
    <source>
        <dbReference type="Proteomes" id="UP001304895"/>
    </source>
</evidence>
<name>A0AAN6UN42_9PEZI</name>
<protein>
    <submittedName>
        <fullName evidence="1">Uncharacterized protein</fullName>
    </submittedName>
</protein>
<proteinExistence type="predicted"/>
<comment type="caution">
    <text evidence="1">The sequence shown here is derived from an EMBL/GenBank/DDBJ whole genome shotgun (WGS) entry which is preliminary data.</text>
</comment>
<dbReference type="Proteomes" id="UP001304895">
    <property type="component" value="Unassembled WGS sequence"/>
</dbReference>
<evidence type="ECO:0000313" key="1">
    <source>
        <dbReference type="EMBL" id="KAK4136068.1"/>
    </source>
</evidence>
<accession>A0AAN6UN42</accession>
<dbReference type="EMBL" id="MU853404">
    <property type="protein sequence ID" value="KAK4136068.1"/>
    <property type="molecule type" value="Genomic_DNA"/>
</dbReference>
<keyword evidence="2" id="KW-1185">Reference proteome</keyword>
<organism evidence="1 2">
    <name type="scientific">Trichocladium antarcticum</name>
    <dbReference type="NCBI Taxonomy" id="1450529"/>
    <lineage>
        <taxon>Eukaryota</taxon>
        <taxon>Fungi</taxon>
        <taxon>Dikarya</taxon>
        <taxon>Ascomycota</taxon>
        <taxon>Pezizomycotina</taxon>
        <taxon>Sordariomycetes</taxon>
        <taxon>Sordariomycetidae</taxon>
        <taxon>Sordariales</taxon>
        <taxon>Chaetomiaceae</taxon>
        <taxon>Trichocladium</taxon>
    </lineage>
</organism>